<feature type="region of interest" description="Disordered" evidence="1">
    <location>
        <begin position="26"/>
        <end position="50"/>
    </location>
</feature>
<name>A0A2S5TH01_9GAMM</name>
<comment type="caution">
    <text evidence="3">The sequence shown here is derived from an EMBL/GenBank/DDBJ whole genome shotgun (WGS) entry which is preliminary data.</text>
</comment>
<dbReference type="InterPro" id="IPR013211">
    <property type="entry name" value="LVIVD"/>
</dbReference>
<feature type="compositionally biased region" description="Polar residues" evidence="1">
    <location>
        <begin position="26"/>
        <end position="35"/>
    </location>
</feature>
<dbReference type="InterPro" id="IPR015943">
    <property type="entry name" value="WD40/YVTN_repeat-like_dom_sf"/>
</dbReference>
<dbReference type="OrthoDB" id="8375at2"/>
<dbReference type="AlphaFoldDB" id="A0A2S5TH01"/>
<organism evidence="3 4">
    <name type="scientific">Solimonas fluminis</name>
    <dbReference type="NCBI Taxonomy" id="2086571"/>
    <lineage>
        <taxon>Bacteria</taxon>
        <taxon>Pseudomonadati</taxon>
        <taxon>Pseudomonadota</taxon>
        <taxon>Gammaproteobacteria</taxon>
        <taxon>Nevskiales</taxon>
        <taxon>Nevskiaceae</taxon>
        <taxon>Solimonas</taxon>
    </lineage>
</organism>
<evidence type="ECO:0000256" key="1">
    <source>
        <dbReference type="SAM" id="MobiDB-lite"/>
    </source>
</evidence>
<dbReference type="Proteomes" id="UP000238220">
    <property type="component" value="Unassembled WGS sequence"/>
</dbReference>
<dbReference type="PROSITE" id="PS51257">
    <property type="entry name" value="PROKAR_LIPOPROTEIN"/>
    <property type="match status" value="1"/>
</dbReference>
<accession>A0A2S5TH01</accession>
<feature type="chain" id="PRO_5015691699" evidence="2">
    <location>
        <begin position="19"/>
        <end position="479"/>
    </location>
</feature>
<evidence type="ECO:0000313" key="4">
    <source>
        <dbReference type="Proteomes" id="UP000238220"/>
    </source>
</evidence>
<protein>
    <submittedName>
        <fullName evidence="3">Uncharacterized protein</fullName>
    </submittedName>
</protein>
<proteinExistence type="predicted"/>
<feature type="signal peptide" evidence="2">
    <location>
        <begin position="1"/>
        <end position="18"/>
    </location>
</feature>
<dbReference type="Gene3D" id="2.130.10.10">
    <property type="entry name" value="YVTN repeat-like/Quinoprotein amine dehydrogenase"/>
    <property type="match status" value="1"/>
</dbReference>
<dbReference type="EMBL" id="PSNW01000004">
    <property type="protein sequence ID" value="PPE74263.1"/>
    <property type="molecule type" value="Genomic_DNA"/>
</dbReference>
<dbReference type="SUPFAM" id="SSF101908">
    <property type="entry name" value="Putative isomerase YbhE"/>
    <property type="match status" value="1"/>
</dbReference>
<gene>
    <name evidence="3" type="ORF">C3942_09550</name>
</gene>
<dbReference type="RefSeq" id="WP_104230151.1">
    <property type="nucleotide sequence ID" value="NZ_PSNW01000004.1"/>
</dbReference>
<evidence type="ECO:0000256" key="2">
    <source>
        <dbReference type="SAM" id="SignalP"/>
    </source>
</evidence>
<evidence type="ECO:0000313" key="3">
    <source>
        <dbReference type="EMBL" id="PPE74263.1"/>
    </source>
</evidence>
<reference evidence="3 4" key="1">
    <citation type="submission" date="2018-02" db="EMBL/GenBank/DDBJ databases">
        <title>Genome sequencing of Solimonas sp. HR-BB.</title>
        <authorList>
            <person name="Lee Y."/>
            <person name="Jeon C.O."/>
        </authorList>
    </citation>
    <scope>NUCLEOTIDE SEQUENCE [LARGE SCALE GENOMIC DNA]</scope>
    <source>
        <strain evidence="3 4">HR-BB</strain>
    </source>
</reference>
<keyword evidence="4" id="KW-1185">Reference proteome</keyword>
<sequence length="479" mass="50800">MNRILSATAVALSLVVGACGSSTAPQGQARVSSATPKAACGPGSRPETDLQGRVTAEDHASGRAAAGFSCNAELVGQHINPDSAVSVAGFKVLRYVDASGRECAYYDSTRLFPESVLAGELGVVVLDMSDPARPVRSQRLLTPAMLSPHESLVLSQERGVLAAVLGNIIFGPGVVDVYDLKEDCRNPVLKSSLPVGVLGHESGMAPDGMTFYSASNAAPTLTAVDISNPSLTLPLSIIPISSHGLSISDDGNRAYIASGSTTLEDFVGAGEGYPSLIILDVSEIQARKPFPKVREVSRLRWDNITIPQNAIPITIKGHPYLVEVDEFATNGKSKLPAANGIRVGAARIIDIGDETKPKVISDLRLEVHQPENRPVVADDPGAQQFVGGYAGHYCNVPTRVDPPIVACSMLLSGLRVFDIRDPHHPKEVAYFNAPLSRRAGSTNSAVSSPAFVPERKEIWYTDLTTGFYAVRLTNGAWPD</sequence>
<keyword evidence="2" id="KW-0732">Signal</keyword>
<dbReference type="Pfam" id="PF08309">
    <property type="entry name" value="LVIVD"/>
    <property type="match status" value="1"/>
</dbReference>